<dbReference type="PANTHER" id="PTHR34218:SF4">
    <property type="entry name" value="ACYL-HOMOSERINE LACTONE ACYLASE QUIP"/>
    <property type="match status" value="1"/>
</dbReference>
<dbReference type="PIRSF" id="PIRSF001227">
    <property type="entry name" value="Pen_acylase"/>
    <property type="match status" value="1"/>
</dbReference>
<evidence type="ECO:0000256" key="1">
    <source>
        <dbReference type="ARBA" id="ARBA00006586"/>
    </source>
</evidence>
<dbReference type="InterPro" id="IPR043146">
    <property type="entry name" value="Penicillin_amidase_N_B-knob"/>
</dbReference>
<dbReference type="RefSeq" id="WP_290358426.1">
    <property type="nucleotide sequence ID" value="NZ_JAUHHC010000002.1"/>
</dbReference>
<comment type="similarity">
    <text evidence="1">Belongs to the peptidase S45 family.</text>
</comment>
<dbReference type="EMBL" id="JAUHHC010000002">
    <property type="protein sequence ID" value="MDN3920113.1"/>
    <property type="molecule type" value="Genomic_DNA"/>
</dbReference>
<evidence type="ECO:0000256" key="3">
    <source>
        <dbReference type="ARBA" id="ARBA00023145"/>
    </source>
</evidence>
<dbReference type="PANTHER" id="PTHR34218">
    <property type="entry name" value="PEPTIDASE S45 PENICILLIN AMIDASE"/>
    <property type="match status" value="1"/>
</dbReference>
<organism evidence="4 5">
    <name type="scientific">Roseateles violae</name>
    <dbReference type="NCBI Taxonomy" id="3058042"/>
    <lineage>
        <taxon>Bacteria</taxon>
        <taxon>Pseudomonadati</taxon>
        <taxon>Pseudomonadota</taxon>
        <taxon>Betaproteobacteria</taxon>
        <taxon>Burkholderiales</taxon>
        <taxon>Sphaerotilaceae</taxon>
        <taxon>Roseateles</taxon>
    </lineage>
</organism>
<accession>A0ABT8DSS8</accession>
<keyword evidence="2 4" id="KW-0378">Hydrolase</keyword>
<reference evidence="4 5" key="1">
    <citation type="submission" date="2023-06" db="EMBL/GenBank/DDBJ databases">
        <title>Pelomonas sp. PFR6 16S ribosomal RNA gene Genome sequencing and assembly.</title>
        <authorList>
            <person name="Woo H."/>
        </authorList>
    </citation>
    <scope>NUCLEOTIDE SEQUENCE [LARGE SCALE GENOMIC DNA]</scope>
    <source>
        <strain evidence="4 5">PFR6</strain>
    </source>
</reference>
<dbReference type="CDD" id="cd03747">
    <property type="entry name" value="Ntn_PGA_like"/>
    <property type="match status" value="1"/>
</dbReference>
<dbReference type="Gene3D" id="3.60.20.10">
    <property type="entry name" value="Glutamine Phosphoribosylpyrophosphate, subunit 1, domain 1"/>
    <property type="match status" value="1"/>
</dbReference>
<dbReference type="Gene3D" id="2.30.120.10">
    <property type="match status" value="1"/>
</dbReference>
<evidence type="ECO:0000313" key="5">
    <source>
        <dbReference type="Proteomes" id="UP001228044"/>
    </source>
</evidence>
<evidence type="ECO:0000313" key="4">
    <source>
        <dbReference type="EMBL" id="MDN3920113.1"/>
    </source>
</evidence>
<proteinExistence type="inferred from homology"/>
<dbReference type="Gene3D" id="1.10.1400.10">
    <property type="match status" value="1"/>
</dbReference>
<dbReference type="GO" id="GO:0016787">
    <property type="term" value="F:hydrolase activity"/>
    <property type="evidence" value="ECO:0007669"/>
    <property type="project" value="UniProtKB-KW"/>
</dbReference>
<sequence>MVWLRRLLILILALVPLLAGALYLALRGSLPQLEGKRQAGVATPVELARDAQGYLSITAGNRIDAARALGFVHAQERFFQMDLLRRNAAGELSALVGAKALALDQSRRIHRFRARTERALAALPPEHRQLLEAYTAGVNEGLAGLSVRPFEYGLLRQAPAPWRAQDSLLAVLSMYLDLQAAQGRDELATGALKEALPAEWFAFLTQHSADWQAAIDGSQVQALPVPDTPWPEKLRATAKLACSDCGLTDSRDIGSNNFAVGGALSPHGGAILADDMHLGIRVPNTWFKAQLRWPGKDGRQLTVSGLSLPGTPAIVVGSNGRVAWGFTNSTADWSDVIALKLSADGLRYQSPAGEKPLQIHRERIEIAGAPAVEYEVRETEWGPVMAKPFERYALRWVAHDAEALNLRALALEQAASVDEALTIAAGAGMPAQNILAADASGAIGWSIAGAIPRRQLLDMDTPQDWSEGRNRWSGYLAAGDAAWPKVVNPADARLWSANARIVGGAALALIGNGGYDLGARGQQIRDGLRAKDKLDEAALHAVQLDDRAIFLQRWRKLLLDEVLTPDFVARNQLADYRRQIEQGAAAARVDDVGYSWVRAFRERSLEQMFKPLAALLEARQLKLRDLKWVPETPAWALISARRSDVLDGSWRALFEQAVLDSRAELLKKAAGKPEGVQWGQQNLSSFQHPLSAALPPWLARYLDLPATPMNGDRHMPRVQLSVHGQSERMVVAPGHEAQGILTMPGGQSGHPLSPFYRADHGAWLAGAPQPFLPGAAQYRLVLQP</sequence>
<dbReference type="SUPFAM" id="SSF56235">
    <property type="entry name" value="N-terminal nucleophile aminohydrolases (Ntn hydrolases)"/>
    <property type="match status" value="1"/>
</dbReference>
<dbReference type="EC" id="3.5.1.-" evidence="4"/>
<dbReference type="InterPro" id="IPR043147">
    <property type="entry name" value="Penicillin_amidase_A-knob"/>
</dbReference>
<dbReference type="Pfam" id="PF01804">
    <property type="entry name" value="Penicil_amidase"/>
    <property type="match status" value="1"/>
</dbReference>
<dbReference type="InterPro" id="IPR029055">
    <property type="entry name" value="Ntn_hydrolases_N"/>
</dbReference>
<gene>
    <name evidence="4" type="ORF">QWJ38_07455</name>
</gene>
<dbReference type="InterPro" id="IPR002692">
    <property type="entry name" value="S45"/>
</dbReference>
<keyword evidence="3" id="KW-0865">Zymogen</keyword>
<protein>
    <submittedName>
        <fullName evidence="4">Penicillin acylase family protein</fullName>
        <ecNumber evidence="4">3.5.1.-</ecNumber>
    </submittedName>
</protein>
<keyword evidence="5" id="KW-1185">Reference proteome</keyword>
<dbReference type="InterPro" id="IPR023343">
    <property type="entry name" value="Penicillin_amidase_dom1"/>
</dbReference>
<name>A0ABT8DSS8_9BURK</name>
<dbReference type="Gene3D" id="1.10.439.10">
    <property type="entry name" value="Penicillin Amidohydrolase, domain 1"/>
    <property type="match status" value="1"/>
</dbReference>
<evidence type="ECO:0000256" key="2">
    <source>
        <dbReference type="ARBA" id="ARBA00022801"/>
    </source>
</evidence>
<dbReference type="InterPro" id="IPR014395">
    <property type="entry name" value="Pen/GL7ACA/AHL_acylase"/>
</dbReference>
<comment type="caution">
    <text evidence="4">The sequence shown here is derived from an EMBL/GenBank/DDBJ whole genome shotgun (WGS) entry which is preliminary data.</text>
</comment>
<dbReference type="Proteomes" id="UP001228044">
    <property type="component" value="Unassembled WGS sequence"/>
</dbReference>